<dbReference type="NCBIfam" id="TIGR01396">
    <property type="entry name" value="FlgB"/>
    <property type="match status" value="1"/>
</dbReference>
<gene>
    <name evidence="4" type="primary">flgB_6</name>
    <name evidence="4" type="ORF">SDC9_72156</name>
</gene>
<evidence type="ECO:0000256" key="2">
    <source>
        <dbReference type="ARBA" id="ARBA00009677"/>
    </source>
</evidence>
<dbReference type="GO" id="GO:0071973">
    <property type="term" value="P:bacterial-type flagellum-dependent cell motility"/>
    <property type="evidence" value="ECO:0007669"/>
    <property type="project" value="InterPro"/>
</dbReference>
<name>A0A644YCI7_9ZZZZ</name>
<reference evidence="4" key="1">
    <citation type="submission" date="2019-08" db="EMBL/GenBank/DDBJ databases">
        <authorList>
            <person name="Kucharzyk K."/>
            <person name="Murdoch R.W."/>
            <person name="Higgins S."/>
            <person name="Loffler F."/>
        </authorList>
    </citation>
    <scope>NUCLEOTIDE SEQUENCE</scope>
</reference>
<comment type="caution">
    <text evidence="4">The sequence shown here is derived from an EMBL/GenBank/DDBJ whole genome shotgun (WGS) entry which is preliminary data.</text>
</comment>
<dbReference type="EMBL" id="VSSQ01004549">
    <property type="protein sequence ID" value="MPM25658.1"/>
    <property type="molecule type" value="Genomic_DNA"/>
</dbReference>
<keyword evidence="3" id="KW-0975">Bacterial flagellum</keyword>
<dbReference type="InterPro" id="IPR006300">
    <property type="entry name" value="FlgB"/>
</dbReference>
<protein>
    <submittedName>
        <fullName evidence="4">Flagellar basal body rod protein FlgB</fullName>
    </submittedName>
</protein>
<organism evidence="4">
    <name type="scientific">bioreactor metagenome</name>
    <dbReference type="NCBI Taxonomy" id="1076179"/>
    <lineage>
        <taxon>unclassified sequences</taxon>
        <taxon>metagenomes</taxon>
        <taxon>ecological metagenomes</taxon>
    </lineage>
</organism>
<dbReference type="PIRSF" id="PIRSF002889">
    <property type="entry name" value="Rod_FlgB"/>
    <property type="match status" value="1"/>
</dbReference>
<evidence type="ECO:0000256" key="1">
    <source>
        <dbReference type="ARBA" id="ARBA00004117"/>
    </source>
</evidence>
<accession>A0A644YCI7</accession>
<keyword evidence="4" id="KW-0282">Flagellum</keyword>
<proteinExistence type="inferred from homology"/>
<dbReference type="AlphaFoldDB" id="A0A644YCI7"/>
<keyword evidence="4" id="KW-0966">Cell projection</keyword>
<sequence>MDTPGFKASQVKFESLMASALGEGESLPLKVENERHMGGIGSPEDVEAEIETDRSTAAGMDDNNVDVESEMASLAKNSIEYYTLVNKVNSEFRKLDKAISVT</sequence>
<comment type="subcellular location">
    <subcellularLocation>
        <location evidence="1">Bacterial flagellum basal body</location>
    </subcellularLocation>
</comment>
<dbReference type="GO" id="GO:0030694">
    <property type="term" value="C:bacterial-type flagellum basal body, rod"/>
    <property type="evidence" value="ECO:0007669"/>
    <property type="project" value="InterPro"/>
</dbReference>
<keyword evidence="4" id="KW-0969">Cilium</keyword>
<comment type="similarity">
    <text evidence="2">Belongs to the flagella basal body rod proteins family.</text>
</comment>
<evidence type="ECO:0000313" key="4">
    <source>
        <dbReference type="EMBL" id="MPM25658.1"/>
    </source>
</evidence>
<evidence type="ECO:0000256" key="3">
    <source>
        <dbReference type="ARBA" id="ARBA00023143"/>
    </source>
</evidence>